<reference evidence="2" key="2">
    <citation type="submission" date="2020-11" db="EMBL/GenBank/DDBJ databases">
        <authorList>
            <person name="McCartney M.A."/>
            <person name="Auch B."/>
            <person name="Kono T."/>
            <person name="Mallez S."/>
            <person name="Becker A."/>
            <person name="Gohl D.M."/>
            <person name="Silverstein K.A.T."/>
            <person name="Koren S."/>
            <person name="Bechman K.B."/>
            <person name="Herman A."/>
            <person name="Abrahante J.E."/>
            <person name="Garbe J."/>
        </authorList>
    </citation>
    <scope>NUCLEOTIDE SEQUENCE</scope>
    <source>
        <strain evidence="2">Duluth1</strain>
        <tissue evidence="2">Whole animal</tissue>
    </source>
</reference>
<protein>
    <submittedName>
        <fullName evidence="2">Uncharacterized protein</fullName>
    </submittedName>
</protein>
<gene>
    <name evidence="2" type="ORF">DPMN_006305</name>
</gene>
<name>A0A9D4MV63_DREPO</name>
<keyword evidence="1" id="KW-0732">Signal</keyword>
<reference evidence="2" key="1">
    <citation type="journal article" date="2019" name="bioRxiv">
        <title>The Genome of the Zebra Mussel, Dreissena polymorpha: A Resource for Invasive Species Research.</title>
        <authorList>
            <person name="McCartney M.A."/>
            <person name="Auch B."/>
            <person name="Kono T."/>
            <person name="Mallez S."/>
            <person name="Zhang Y."/>
            <person name="Obille A."/>
            <person name="Becker A."/>
            <person name="Abrahante J.E."/>
            <person name="Garbe J."/>
            <person name="Badalamenti J.P."/>
            <person name="Herman A."/>
            <person name="Mangelson H."/>
            <person name="Liachko I."/>
            <person name="Sullivan S."/>
            <person name="Sone E.D."/>
            <person name="Koren S."/>
            <person name="Silverstein K.A.T."/>
            <person name="Beckman K.B."/>
            <person name="Gohl D.M."/>
        </authorList>
    </citation>
    <scope>NUCLEOTIDE SEQUENCE</scope>
    <source>
        <strain evidence="2">Duluth1</strain>
        <tissue evidence="2">Whole animal</tissue>
    </source>
</reference>
<evidence type="ECO:0000256" key="1">
    <source>
        <dbReference type="SAM" id="SignalP"/>
    </source>
</evidence>
<proteinExistence type="predicted"/>
<accession>A0A9D4MV63</accession>
<evidence type="ECO:0000313" key="3">
    <source>
        <dbReference type="Proteomes" id="UP000828390"/>
    </source>
</evidence>
<feature type="chain" id="PRO_5038723549" evidence="1">
    <location>
        <begin position="20"/>
        <end position="99"/>
    </location>
</feature>
<dbReference type="Proteomes" id="UP000828390">
    <property type="component" value="Unassembled WGS sequence"/>
</dbReference>
<sequence length="99" mass="11199">MKKIILALVSCFHCPMVEGTFNLMDSKSSSINIDSLNAIQGVKSAMKEKGVSAVEYFHREDILYATIVTRLTYNLSNAGSERNKQLMARRLEKEEKKNN</sequence>
<organism evidence="2 3">
    <name type="scientific">Dreissena polymorpha</name>
    <name type="common">Zebra mussel</name>
    <name type="synonym">Mytilus polymorpha</name>
    <dbReference type="NCBI Taxonomy" id="45954"/>
    <lineage>
        <taxon>Eukaryota</taxon>
        <taxon>Metazoa</taxon>
        <taxon>Spiralia</taxon>
        <taxon>Lophotrochozoa</taxon>
        <taxon>Mollusca</taxon>
        <taxon>Bivalvia</taxon>
        <taxon>Autobranchia</taxon>
        <taxon>Heteroconchia</taxon>
        <taxon>Euheterodonta</taxon>
        <taxon>Imparidentia</taxon>
        <taxon>Neoheterodontei</taxon>
        <taxon>Myida</taxon>
        <taxon>Dreissenoidea</taxon>
        <taxon>Dreissenidae</taxon>
        <taxon>Dreissena</taxon>
    </lineage>
</organism>
<evidence type="ECO:0000313" key="2">
    <source>
        <dbReference type="EMBL" id="KAH3882369.1"/>
    </source>
</evidence>
<keyword evidence="3" id="KW-1185">Reference proteome</keyword>
<dbReference type="EMBL" id="JAIWYP010000001">
    <property type="protein sequence ID" value="KAH3882369.1"/>
    <property type="molecule type" value="Genomic_DNA"/>
</dbReference>
<feature type="signal peptide" evidence="1">
    <location>
        <begin position="1"/>
        <end position="19"/>
    </location>
</feature>
<dbReference type="AlphaFoldDB" id="A0A9D4MV63"/>
<comment type="caution">
    <text evidence="2">The sequence shown here is derived from an EMBL/GenBank/DDBJ whole genome shotgun (WGS) entry which is preliminary data.</text>
</comment>